<sequence>MPEDDQIFADALELDPTARTAFVDRVCAENLPQRQRVLALLASHDAATSFLQQPLVNRPTTATAAQVGDVIDHYVLQRKIGEGGCGTVYLAEQTAPVRRLVALKIIKLGMDTVEVIRRFEAERQALALMEHPDIARVFDAGATAEGRPFFVMEFVDGQPITTFADEHDLPLAARLELFRRVCLAVQHAHQKGVIHRDLKPSNVLVTMHDGVPCPKVIDFGIAKATESRHADAAVLTTVEQFMGTPAYMSPEQTGAGSDDIDTRSDIYSLGVLLYELLTGQPPFEAPTLVKIGLDEMRRHIREVEPPRPSTRLHTLAPDTLATTARHRHITVPSLINLVKGDLDWIVMRCLEKNRDRRYDSAIGLAQDLQRHLNHEPVEARPASTAYRLKKMVRRHRLAVGATAAIVATMILGTVISVNQAVRAGRAERLARDEAAISRAVNDFLVSDLLRQADSFFQADGGETADPDLRVRDALDRAAATVGERFADQPLVEAAVRTAIAVSYLGLNLTSLAEPHATRAWELRRDLLGPEHPDTCEARSAMGRVHMGHDEYPEAAAVFQHLLSVQMARHGPTADEVLDTRNYLASSLQGAGREAEAEAVLQEGLDQVRRASRPEDKQVLSLMHNLAHSYGQQGRPAEAEAANREIIAIARRVLGPDHPETINTMNNLASNYLDQGKFEQAVTLNRDVWEKVTRILGPDHYRSIVSMANLSLALKKTGEREEAEQLESTALANASRVLGSEHSLTLTLTNNLASSLLHRGKVDEAIALRETLLEVFTRTLGDQHPSTLTILANLGHNYREQGRYEDAERVMLRAIEGMNLVLGPEHPTTLIIQGNLAGNYSRMNQWDDAARIWRWKLDIQEATLAPDHQQRLLTMRDLAWAYQQLKHYDKAVPLWTALFALDKTRDGPAHPKTTLVSMSNLAFDLIELKDFATAEPLLLDTYATLSTLPESETPPDVPRHLRATVERLIKLYGQTNQPDETAHWQSVLDALPAAEPDVGA</sequence>
<dbReference type="EMBL" id="CP119075">
    <property type="protein sequence ID" value="WED63621.1"/>
    <property type="molecule type" value="Genomic_DNA"/>
</dbReference>
<dbReference type="Pfam" id="PF13424">
    <property type="entry name" value="TPR_12"/>
    <property type="match status" value="2"/>
</dbReference>
<dbReference type="AlphaFoldDB" id="A0AAF0CMQ0"/>
<organism evidence="2 3">
    <name type="scientific">Synoicihabitans lomoniglobus</name>
    <dbReference type="NCBI Taxonomy" id="2909285"/>
    <lineage>
        <taxon>Bacteria</taxon>
        <taxon>Pseudomonadati</taxon>
        <taxon>Verrucomicrobiota</taxon>
        <taxon>Opitutia</taxon>
        <taxon>Opitutales</taxon>
        <taxon>Opitutaceae</taxon>
        <taxon>Synoicihabitans</taxon>
    </lineage>
</organism>
<dbReference type="PANTHER" id="PTHR46082:SF6">
    <property type="entry name" value="AAA+ ATPASE DOMAIN-CONTAINING PROTEIN-RELATED"/>
    <property type="match status" value="1"/>
</dbReference>
<dbReference type="InterPro" id="IPR000719">
    <property type="entry name" value="Prot_kinase_dom"/>
</dbReference>
<protein>
    <submittedName>
        <fullName evidence="2">Serine/threonine-protein kinase</fullName>
    </submittedName>
</protein>
<dbReference type="SUPFAM" id="SSF48452">
    <property type="entry name" value="TPR-like"/>
    <property type="match status" value="3"/>
</dbReference>
<dbReference type="PANTHER" id="PTHR46082">
    <property type="entry name" value="ATP/GTP-BINDING PROTEIN-RELATED"/>
    <property type="match status" value="1"/>
</dbReference>
<proteinExistence type="predicted"/>
<dbReference type="Pfam" id="PF00069">
    <property type="entry name" value="Pkinase"/>
    <property type="match status" value="1"/>
</dbReference>
<feature type="domain" description="Protein kinase" evidence="1">
    <location>
        <begin position="74"/>
        <end position="377"/>
    </location>
</feature>
<name>A0AAF0CMQ0_9BACT</name>
<accession>A0AAF0CMQ0</accession>
<keyword evidence="2" id="KW-0418">Kinase</keyword>
<dbReference type="InterPro" id="IPR011990">
    <property type="entry name" value="TPR-like_helical_dom_sf"/>
</dbReference>
<dbReference type="Gene3D" id="1.25.40.10">
    <property type="entry name" value="Tetratricopeptide repeat domain"/>
    <property type="match status" value="3"/>
</dbReference>
<dbReference type="RefSeq" id="WP_330929828.1">
    <property type="nucleotide sequence ID" value="NZ_CP119075.1"/>
</dbReference>
<reference evidence="2" key="1">
    <citation type="submission" date="2023-03" db="EMBL/GenBank/DDBJ databases">
        <title>Lomoglobus Profundus gen. nov., sp. nov., a novel member of the phylum Verrucomicrobia, isolated from deep-marine sediment of South China Sea.</title>
        <authorList>
            <person name="Ahmad T."/>
            <person name="Ishaq S.E."/>
            <person name="Wang F."/>
        </authorList>
    </citation>
    <scope>NUCLEOTIDE SEQUENCE</scope>
    <source>
        <strain evidence="2">LMO-M01</strain>
    </source>
</reference>
<dbReference type="SUPFAM" id="SSF56112">
    <property type="entry name" value="Protein kinase-like (PK-like)"/>
    <property type="match status" value="1"/>
</dbReference>
<dbReference type="SMART" id="SM00220">
    <property type="entry name" value="S_TKc"/>
    <property type="match status" value="1"/>
</dbReference>
<dbReference type="GO" id="GO:0004672">
    <property type="term" value="F:protein kinase activity"/>
    <property type="evidence" value="ECO:0007669"/>
    <property type="project" value="InterPro"/>
</dbReference>
<dbReference type="PROSITE" id="PS00108">
    <property type="entry name" value="PROTEIN_KINASE_ST"/>
    <property type="match status" value="1"/>
</dbReference>
<dbReference type="PROSITE" id="PS50011">
    <property type="entry name" value="PROTEIN_KINASE_DOM"/>
    <property type="match status" value="1"/>
</dbReference>
<gene>
    <name evidence="2" type="ORF">PXH66_14890</name>
</gene>
<dbReference type="InterPro" id="IPR053137">
    <property type="entry name" value="NLR-like"/>
</dbReference>
<evidence type="ECO:0000259" key="1">
    <source>
        <dbReference type="PROSITE" id="PS50011"/>
    </source>
</evidence>
<evidence type="ECO:0000313" key="3">
    <source>
        <dbReference type="Proteomes" id="UP001218638"/>
    </source>
</evidence>
<dbReference type="CDD" id="cd14014">
    <property type="entry name" value="STKc_PknB_like"/>
    <property type="match status" value="1"/>
</dbReference>
<dbReference type="Gene3D" id="3.30.200.20">
    <property type="entry name" value="Phosphorylase Kinase, domain 1"/>
    <property type="match status" value="1"/>
</dbReference>
<dbReference type="InterPro" id="IPR011009">
    <property type="entry name" value="Kinase-like_dom_sf"/>
</dbReference>
<dbReference type="KEGG" id="slom:PXH66_14890"/>
<dbReference type="Gene3D" id="1.10.510.10">
    <property type="entry name" value="Transferase(Phosphotransferase) domain 1"/>
    <property type="match status" value="1"/>
</dbReference>
<dbReference type="Proteomes" id="UP001218638">
    <property type="component" value="Chromosome"/>
</dbReference>
<keyword evidence="2" id="KW-0808">Transferase</keyword>
<keyword evidence="3" id="KW-1185">Reference proteome</keyword>
<dbReference type="InterPro" id="IPR008271">
    <property type="entry name" value="Ser/Thr_kinase_AS"/>
</dbReference>
<evidence type="ECO:0000313" key="2">
    <source>
        <dbReference type="EMBL" id="WED63621.1"/>
    </source>
</evidence>
<dbReference type="GO" id="GO:0005524">
    <property type="term" value="F:ATP binding"/>
    <property type="evidence" value="ECO:0007669"/>
    <property type="project" value="InterPro"/>
</dbReference>
<dbReference type="Pfam" id="PF13374">
    <property type="entry name" value="TPR_10"/>
    <property type="match status" value="2"/>
</dbReference>